<feature type="compositionally biased region" description="Basic and acidic residues" evidence="1">
    <location>
        <begin position="1"/>
        <end position="15"/>
    </location>
</feature>
<evidence type="ECO:0000313" key="2">
    <source>
        <dbReference type="EMBL" id="KOB77811.1"/>
    </source>
</evidence>
<dbReference type="Gene3D" id="2.130.10.10">
    <property type="entry name" value="YVTN repeat-like/Quinoprotein amine dehydrogenase"/>
    <property type="match status" value="1"/>
</dbReference>
<name>A0A0L7LRK7_OPEBR</name>
<dbReference type="AlphaFoldDB" id="A0A0L7LRK7"/>
<dbReference type="STRING" id="104452.A0A0L7LRK7"/>
<dbReference type="InterPro" id="IPR036322">
    <property type="entry name" value="WD40_repeat_dom_sf"/>
</dbReference>
<proteinExistence type="predicted"/>
<protein>
    <submittedName>
        <fullName evidence="2">Putative peptidylprolyl isomerase domain and WD repeat containing 1 isoform 1</fullName>
    </submittedName>
</protein>
<sequence length="389" mass="43730">MSAEKRPNDEEKPQETEEGDDDGWIGPMPAEAAVPKTKKRKVLEFESLYLENLPSSETYEFSYMHRDIVTHIVVTKTDFVVTASQDGHLKFWKKLIHVFDGTQSSGTPLHTFETLHQSIVATIKYNPVFEVAVSYWTGPKHEYKFPRNVKFASKLDTDLFDFVKNKTYPTALDFSPDGKKMAAISSDRKVRVFNFVSGKLSKVLDESLQRFQESQHQTQQLPNMEFGRRVQTEQGAGREPPAVPGVAASDAAAAQHGVRKKVLDESLQRFQESQHQTQQLHNMEFGRRVQTEQGAGREPPAVPGVAASDAAAAQYGVRKKVRMATERDLDKSESANLANVLFDASGHFLLYCTMLGVKMVNLRTNRCVAMIGKPENLRPLHLALFQNDC</sequence>
<keyword evidence="2" id="KW-0413">Isomerase</keyword>
<dbReference type="SMART" id="SM00320">
    <property type="entry name" value="WD40"/>
    <property type="match status" value="2"/>
</dbReference>
<dbReference type="Pfam" id="PF00400">
    <property type="entry name" value="WD40"/>
    <property type="match status" value="1"/>
</dbReference>
<dbReference type="Proteomes" id="UP000037510">
    <property type="component" value="Unassembled WGS sequence"/>
</dbReference>
<comment type="caution">
    <text evidence="2">The sequence shown here is derived from an EMBL/GenBank/DDBJ whole genome shotgun (WGS) entry which is preliminary data.</text>
</comment>
<dbReference type="InterPro" id="IPR001680">
    <property type="entry name" value="WD40_rpt"/>
</dbReference>
<dbReference type="SUPFAM" id="SSF50978">
    <property type="entry name" value="WD40 repeat-like"/>
    <property type="match status" value="1"/>
</dbReference>
<keyword evidence="3" id="KW-1185">Reference proteome</keyword>
<dbReference type="GO" id="GO:0016853">
    <property type="term" value="F:isomerase activity"/>
    <property type="evidence" value="ECO:0007669"/>
    <property type="project" value="UniProtKB-KW"/>
</dbReference>
<feature type="region of interest" description="Disordered" evidence="1">
    <location>
        <begin position="1"/>
        <end position="31"/>
    </location>
</feature>
<reference evidence="2 3" key="1">
    <citation type="journal article" date="2015" name="Genome Biol. Evol.">
        <title>The genome of winter moth (Operophtera brumata) provides a genomic perspective on sexual dimorphism and phenology.</title>
        <authorList>
            <person name="Derks M.F."/>
            <person name="Smit S."/>
            <person name="Salis L."/>
            <person name="Schijlen E."/>
            <person name="Bossers A."/>
            <person name="Mateman C."/>
            <person name="Pijl A.S."/>
            <person name="de Ridder D."/>
            <person name="Groenen M.A."/>
            <person name="Visser M.E."/>
            <person name="Megens H.J."/>
        </authorList>
    </citation>
    <scope>NUCLEOTIDE SEQUENCE [LARGE SCALE GENOMIC DNA]</scope>
    <source>
        <strain evidence="2">WM2013NL</strain>
        <tissue evidence="2">Head and thorax</tissue>
    </source>
</reference>
<accession>A0A0L7LRK7</accession>
<dbReference type="InterPro" id="IPR015943">
    <property type="entry name" value="WD40/YVTN_repeat-like_dom_sf"/>
</dbReference>
<dbReference type="EMBL" id="JTDY01000300">
    <property type="protein sequence ID" value="KOB77811.1"/>
    <property type="molecule type" value="Genomic_DNA"/>
</dbReference>
<evidence type="ECO:0000256" key="1">
    <source>
        <dbReference type="SAM" id="MobiDB-lite"/>
    </source>
</evidence>
<gene>
    <name evidence="2" type="ORF">OBRU01_03062</name>
</gene>
<evidence type="ECO:0000313" key="3">
    <source>
        <dbReference type="Proteomes" id="UP000037510"/>
    </source>
</evidence>
<organism evidence="2 3">
    <name type="scientific">Operophtera brumata</name>
    <name type="common">Winter moth</name>
    <name type="synonym">Phalaena brumata</name>
    <dbReference type="NCBI Taxonomy" id="104452"/>
    <lineage>
        <taxon>Eukaryota</taxon>
        <taxon>Metazoa</taxon>
        <taxon>Ecdysozoa</taxon>
        <taxon>Arthropoda</taxon>
        <taxon>Hexapoda</taxon>
        <taxon>Insecta</taxon>
        <taxon>Pterygota</taxon>
        <taxon>Neoptera</taxon>
        <taxon>Endopterygota</taxon>
        <taxon>Lepidoptera</taxon>
        <taxon>Glossata</taxon>
        <taxon>Ditrysia</taxon>
        <taxon>Geometroidea</taxon>
        <taxon>Geometridae</taxon>
        <taxon>Larentiinae</taxon>
        <taxon>Operophtera</taxon>
    </lineage>
</organism>